<feature type="domain" description="N-acetyltransferase" evidence="1">
    <location>
        <begin position="35"/>
        <end position="179"/>
    </location>
</feature>
<gene>
    <name evidence="2" type="ORF">GCM10011608_33350</name>
</gene>
<dbReference type="RefSeq" id="WP_189045280.1">
    <property type="nucleotide sequence ID" value="NZ_BMNB01000014.1"/>
</dbReference>
<dbReference type="EMBL" id="BMNB01000014">
    <property type="protein sequence ID" value="GGM45927.1"/>
    <property type="molecule type" value="Genomic_DNA"/>
</dbReference>
<name>A0A917X058_9ACTN</name>
<organism evidence="2 3">
    <name type="scientific">Micromonospora sonchi</name>
    <dbReference type="NCBI Taxonomy" id="1763543"/>
    <lineage>
        <taxon>Bacteria</taxon>
        <taxon>Bacillati</taxon>
        <taxon>Actinomycetota</taxon>
        <taxon>Actinomycetes</taxon>
        <taxon>Micromonosporales</taxon>
        <taxon>Micromonosporaceae</taxon>
        <taxon>Micromonospora</taxon>
    </lineage>
</organism>
<evidence type="ECO:0000313" key="2">
    <source>
        <dbReference type="EMBL" id="GGM45927.1"/>
    </source>
</evidence>
<dbReference type="AlphaFoldDB" id="A0A917X058"/>
<reference evidence="2" key="1">
    <citation type="journal article" date="2014" name="Int. J. Syst. Evol. Microbiol.">
        <title>Complete genome sequence of Corynebacterium casei LMG S-19264T (=DSM 44701T), isolated from a smear-ripened cheese.</title>
        <authorList>
            <consortium name="US DOE Joint Genome Institute (JGI-PGF)"/>
            <person name="Walter F."/>
            <person name="Albersmeier A."/>
            <person name="Kalinowski J."/>
            <person name="Ruckert C."/>
        </authorList>
    </citation>
    <scope>NUCLEOTIDE SEQUENCE</scope>
    <source>
        <strain evidence="2">CGMCC 4.7312</strain>
    </source>
</reference>
<accession>A0A917X058</accession>
<dbReference type="Gene3D" id="3.40.630.30">
    <property type="match status" value="1"/>
</dbReference>
<keyword evidence="3" id="KW-1185">Reference proteome</keyword>
<sequence length="269" mass="29067">MRTPVTAVRPRAAATVAEVHSLRGPSDVDLDAVTALLRQSLPDSCAGLVPYHAVGFGAYLGAALAPSAHRRTVFVRHVKAGRRVCAVADWRLLGTCLFLNGIVVDPRERGYRYGSGLLDDGERLALRLGCDRLALDVSSTNLPARRLYERHGFVERTFAEWIDVRPGVASHDPDVRLLDWPSFSAQRSAYGFGDFRVVLGSRDLVVRVVGRAMRVPADEDGSAIAATLSATVVADRAFAVRSTSAAEPTGEAFAHFVRMTRALTENANG</sequence>
<dbReference type="SUPFAM" id="SSF55729">
    <property type="entry name" value="Acyl-CoA N-acyltransferases (Nat)"/>
    <property type="match status" value="1"/>
</dbReference>
<dbReference type="CDD" id="cd04301">
    <property type="entry name" value="NAT_SF"/>
    <property type="match status" value="1"/>
</dbReference>
<protein>
    <recommendedName>
        <fullName evidence="1">N-acetyltransferase domain-containing protein</fullName>
    </recommendedName>
</protein>
<dbReference type="GO" id="GO:0016747">
    <property type="term" value="F:acyltransferase activity, transferring groups other than amino-acyl groups"/>
    <property type="evidence" value="ECO:0007669"/>
    <property type="project" value="InterPro"/>
</dbReference>
<dbReference type="Pfam" id="PF00583">
    <property type="entry name" value="Acetyltransf_1"/>
    <property type="match status" value="1"/>
</dbReference>
<dbReference type="PROSITE" id="PS51186">
    <property type="entry name" value="GNAT"/>
    <property type="match status" value="1"/>
</dbReference>
<dbReference type="InterPro" id="IPR000182">
    <property type="entry name" value="GNAT_dom"/>
</dbReference>
<comment type="caution">
    <text evidence="2">The sequence shown here is derived from an EMBL/GenBank/DDBJ whole genome shotgun (WGS) entry which is preliminary data.</text>
</comment>
<evidence type="ECO:0000313" key="3">
    <source>
        <dbReference type="Proteomes" id="UP000608890"/>
    </source>
</evidence>
<evidence type="ECO:0000259" key="1">
    <source>
        <dbReference type="PROSITE" id="PS51186"/>
    </source>
</evidence>
<reference evidence="2" key="2">
    <citation type="submission" date="2020-09" db="EMBL/GenBank/DDBJ databases">
        <authorList>
            <person name="Sun Q."/>
            <person name="Zhou Y."/>
        </authorList>
    </citation>
    <scope>NUCLEOTIDE SEQUENCE</scope>
    <source>
        <strain evidence="2">CGMCC 4.7312</strain>
    </source>
</reference>
<dbReference type="Proteomes" id="UP000608890">
    <property type="component" value="Unassembled WGS sequence"/>
</dbReference>
<dbReference type="InterPro" id="IPR016181">
    <property type="entry name" value="Acyl_CoA_acyltransferase"/>
</dbReference>
<proteinExistence type="predicted"/>